<name>A0ABR8N3I6_9BACL</name>
<protein>
    <submittedName>
        <fullName evidence="1">Uncharacterized protein</fullName>
    </submittedName>
</protein>
<evidence type="ECO:0000313" key="1">
    <source>
        <dbReference type="EMBL" id="MBD3922728.1"/>
    </source>
</evidence>
<gene>
    <name evidence="1" type="ORF">H8B09_28725</name>
</gene>
<proteinExistence type="predicted"/>
<dbReference type="RefSeq" id="WP_191207034.1">
    <property type="nucleotide sequence ID" value="NZ_JACXZA010000011.1"/>
</dbReference>
<evidence type="ECO:0000313" key="2">
    <source>
        <dbReference type="Proteomes" id="UP000609346"/>
    </source>
</evidence>
<organism evidence="1 2">
    <name type="scientific">Paenibacillus terricola</name>
    <dbReference type="NCBI Taxonomy" id="2763503"/>
    <lineage>
        <taxon>Bacteria</taxon>
        <taxon>Bacillati</taxon>
        <taxon>Bacillota</taxon>
        <taxon>Bacilli</taxon>
        <taxon>Bacillales</taxon>
        <taxon>Paenibacillaceae</taxon>
        <taxon>Paenibacillus</taxon>
    </lineage>
</organism>
<keyword evidence="2" id="KW-1185">Reference proteome</keyword>
<sequence>MYQNVEFPRKVTEKWLTKAFAPLKDHLDKHHSDNEKEIMAWMEFKGNWDGKFIYENTMTQGQIIFAQDGRVISIDDNALHYKYELGYERIPVVTDFYHPNVDKWIEQVASKKKASIFREELRLFLQHIWGPMANFDFSDLNVGYPLQGSGSSFCLYVYPSRFHKLIAFQFVGEEIVKRTCSLRQYHKFEESEREFAYQGWQLTTLIHELLQYEPELSTMREVIKKGFGLADWRVEDDTEFVLSTRVD</sequence>
<accession>A0ABR8N3I6</accession>
<dbReference type="Proteomes" id="UP000609346">
    <property type="component" value="Unassembled WGS sequence"/>
</dbReference>
<comment type="caution">
    <text evidence="1">The sequence shown here is derived from an EMBL/GenBank/DDBJ whole genome shotgun (WGS) entry which is preliminary data.</text>
</comment>
<reference evidence="1 2" key="1">
    <citation type="submission" date="2020-09" db="EMBL/GenBank/DDBJ databases">
        <title>Paenibacillus sp. strain PR3 16S rRNA gene Genome sequencing and assembly.</title>
        <authorList>
            <person name="Kim J."/>
        </authorList>
    </citation>
    <scope>NUCLEOTIDE SEQUENCE [LARGE SCALE GENOMIC DNA]</scope>
    <source>
        <strain evidence="1 2">PR3</strain>
    </source>
</reference>
<dbReference type="EMBL" id="JACXZA010000011">
    <property type="protein sequence ID" value="MBD3922728.1"/>
    <property type="molecule type" value="Genomic_DNA"/>
</dbReference>